<keyword evidence="11" id="KW-1185">Reference proteome</keyword>
<comment type="catalytic activity">
    <reaction evidence="1">
        <text>[E2 ubiquitin-conjugating enzyme]-S-ubiquitinyl-L-cysteine + [acceptor protein]-L-lysine = [E2 ubiquitin-conjugating enzyme]-L-cysteine + [acceptor protein]-N(6)-ubiquitinyl-L-lysine.</text>
        <dbReference type="EC" id="2.3.2.31"/>
    </reaction>
</comment>
<dbReference type="GO" id="GO:0061630">
    <property type="term" value="F:ubiquitin protein ligase activity"/>
    <property type="evidence" value="ECO:0007669"/>
    <property type="project" value="UniProtKB-EC"/>
</dbReference>
<feature type="domain" description="RING-type" evidence="9">
    <location>
        <begin position="25"/>
        <end position="225"/>
    </location>
</feature>
<dbReference type="GO" id="GO:0008270">
    <property type="term" value="F:zinc ion binding"/>
    <property type="evidence" value="ECO:0007669"/>
    <property type="project" value="UniProtKB-KW"/>
</dbReference>
<dbReference type="PROSITE" id="PS51873">
    <property type="entry name" value="TRIAD"/>
    <property type="match status" value="1"/>
</dbReference>
<dbReference type="Pfam" id="PF01485">
    <property type="entry name" value="IBR"/>
    <property type="match status" value="1"/>
</dbReference>
<dbReference type="InterPro" id="IPR031127">
    <property type="entry name" value="E3_UB_ligase_RBR"/>
</dbReference>
<dbReference type="GO" id="GO:0016567">
    <property type="term" value="P:protein ubiquitination"/>
    <property type="evidence" value="ECO:0007669"/>
    <property type="project" value="InterPro"/>
</dbReference>
<evidence type="ECO:0000256" key="7">
    <source>
        <dbReference type="ARBA" id="ARBA00022786"/>
    </source>
</evidence>
<dbReference type="EC" id="2.3.2.31" evidence="2"/>
<dbReference type="Gene3D" id="1.20.120.1750">
    <property type="match status" value="1"/>
</dbReference>
<proteinExistence type="predicted"/>
<name>A0AAD4BTD4_BOLED</name>
<dbReference type="InterPro" id="IPR044066">
    <property type="entry name" value="TRIAD_supradom"/>
</dbReference>
<dbReference type="EMBL" id="WHUW01000015">
    <property type="protein sequence ID" value="KAF8438887.1"/>
    <property type="molecule type" value="Genomic_DNA"/>
</dbReference>
<gene>
    <name evidence="10" type="ORF">L210DRAFT_2232242</name>
</gene>
<comment type="caution">
    <text evidence="10">The sequence shown here is derived from an EMBL/GenBank/DDBJ whole genome shotgun (WGS) entry which is preliminary data.</text>
</comment>
<dbReference type="AlphaFoldDB" id="A0AAD4BTD4"/>
<reference evidence="10" key="2">
    <citation type="journal article" date="2020" name="Nat. Commun.">
        <title>Large-scale genome sequencing of mycorrhizal fungi provides insights into the early evolution of symbiotic traits.</title>
        <authorList>
            <person name="Miyauchi S."/>
            <person name="Kiss E."/>
            <person name="Kuo A."/>
            <person name="Drula E."/>
            <person name="Kohler A."/>
            <person name="Sanchez-Garcia M."/>
            <person name="Morin E."/>
            <person name="Andreopoulos B."/>
            <person name="Barry K.W."/>
            <person name="Bonito G."/>
            <person name="Buee M."/>
            <person name="Carver A."/>
            <person name="Chen C."/>
            <person name="Cichocki N."/>
            <person name="Clum A."/>
            <person name="Culley D."/>
            <person name="Crous P.W."/>
            <person name="Fauchery L."/>
            <person name="Girlanda M."/>
            <person name="Hayes R.D."/>
            <person name="Keri Z."/>
            <person name="LaButti K."/>
            <person name="Lipzen A."/>
            <person name="Lombard V."/>
            <person name="Magnuson J."/>
            <person name="Maillard F."/>
            <person name="Murat C."/>
            <person name="Nolan M."/>
            <person name="Ohm R.A."/>
            <person name="Pangilinan J."/>
            <person name="Pereira M.F."/>
            <person name="Perotto S."/>
            <person name="Peter M."/>
            <person name="Pfister S."/>
            <person name="Riley R."/>
            <person name="Sitrit Y."/>
            <person name="Stielow J.B."/>
            <person name="Szollosi G."/>
            <person name="Zifcakova L."/>
            <person name="Stursova M."/>
            <person name="Spatafora J.W."/>
            <person name="Tedersoo L."/>
            <person name="Vaario L.M."/>
            <person name="Yamada A."/>
            <person name="Yan M."/>
            <person name="Wang P."/>
            <person name="Xu J."/>
            <person name="Bruns T."/>
            <person name="Baldrian P."/>
            <person name="Vilgalys R."/>
            <person name="Dunand C."/>
            <person name="Henrissat B."/>
            <person name="Grigoriev I.V."/>
            <person name="Hibbett D."/>
            <person name="Nagy L.G."/>
            <person name="Martin F.M."/>
        </authorList>
    </citation>
    <scope>NUCLEOTIDE SEQUENCE</scope>
    <source>
        <strain evidence="10">BED1</strain>
    </source>
</reference>
<evidence type="ECO:0000256" key="8">
    <source>
        <dbReference type="ARBA" id="ARBA00022833"/>
    </source>
</evidence>
<evidence type="ECO:0000313" key="10">
    <source>
        <dbReference type="EMBL" id="KAF8438887.1"/>
    </source>
</evidence>
<accession>A0AAD4BTD4</accession>
<keyword evidence="6" id="KW-0863">Zinc-finger</keyword>
<dbReference type="CDD" id="cd22584">
    <property type="entry name" value="Rcat_RBR_unk"/>
    <property type="match status" value="1"/>
</dbReference>
<evidence type="ECO:0000259" key="9">
    <source>
        <dbReference type="PROSITE" id="PS51873"/>
    </source>
</evidence>
<evidence type="ECO:0000256" key="2">
    <source>
        <dbReference type="ARBA" id="ARBA00012251"/>
    </source>
</evidence>
<sequence length="234" mass="26372">MNRLSGSKLRARVAVPSIPVVRRAGRHSCVVCQDMIHSVEIRAPCSHYFDIGCATHLFQSAIRNETLFPPRCCGKKIPLSRVRPHLSRALIATFQQKQVEYGTLKRVYCSSPVCSRFLGPVSEGVGDQVYTCPALGCRRRTCAKCRERHSGNQSHVCRPDAGATQVLELGQASGWARCPGCSHMIELQVGCFHMTCRCETEFCYLCRATWKTCDCPQWHEQHLVDEEEEEIEDE</sequence>
<keyword evidence="4" id="KW-0479">Metal-binding</keyword>
<keyword evidence="5" id="KW-0677">Repeat</keyword>
<evidence type="ECO:0000256" key="6">
    <source>
        <dbReference type="ARBA" id="ARBA00022771"/>
    </source>
</evidence>
<keyword evidence="7" id="KW-0833">Ubl conjugation pathway</keyword>
<dbReference type="SUPFAM" id="SSF57850">
    <property type="entry name" value="RING/U-box"/>
    <property type="match status" value="2"/>
</dbReference>
<evidence type="ECO:0000256" key="5">
    <source>
        <dbReference type="ARBA" id="ARBA00022737"/>
    </source>
</evidence>
<dbReference type="PANTHER" id="PTHR11685">
    <property type="entry name" value="RBR FAMILY RING FINGER AND IBR DOMAIN-CONTAINING"/>
    <property type="match status" value="1"/>
</dbReference>
<organism evidence="10 11">
    <name type="scientific">Boletus edulis BED1</name>
    <dbReference type="NCBI Taxonomy" id="1328754"/>
    <lineage>
        <taxon>Eukaryota</taxon>
        <taxon>Fungi</taxon>
        <taxon>Dikarya</taxon>
        <taxon>Basidiomycota</taxon>
        <taxon>Agaricomycotina</taxon>
        <taxon>Agaricomycetes</taxon>
        <taxon>Agaricomycetidae</taxon>
        <taxon>Boletales</taxon>
        <taxon>Boletineae</taxon>
        <taxon>Boletaceae</taxon>
        <taxon>Boletoideae</taxon>
        <taxon>Boletus</taxon>
    </lineage>
</organism>
<reference evidence="10" key="1">
    <citation type="submission" date="2019-10" db="EMBL/GenBank/DDBJ databases">
        <authorList>
            <consortium name="DOE Joint Genome Institute"/>
            <person name="Kuo A."/>
            <person name="Miyauchi S."/>
            <person name="Kiss E."/>
            <person name="Drula E."/>
            <person name="Kohler A."/>
            <person name="Sanchez-Garcia M."/>
            <person name="Andreopoulos B."/>
            <person name="Barry K.W."/>
            <person name="Bonito G."/>
            <person name="Buee M."/>
            <person name="Carver A."/>
            <person name="Chen C."/>
            <person name="Cichocki N."/>
            <person name="Clum A."/>
            <person name="Culley D."/>
            <person name="Crous P.W."/>
            <person name="Fauchery L."/>
            <person name="Girlanda M."/>
            <person name="Hayes R."/>
            <person name="Keri Z."/>
            <person name="LaButti K."/>
            <person name="Lipzen A."/>
            <person name="Lombard V."/>
            <person name="Magnuson J."/>
            <person name="Maillard F."/>
            <person name="Morin E."/>
            <person name="Murat C."/>
            <person name="Nolan M."/>
            <person name="Ohm R."/>
            <person name="Pangilinan J."/>
            <person name="Pereira M."/>
            <person name="Perotto S."/>
            <person name="Peter M."/>
            <person name="Riley R."/>
            <person name="Sitrit Y."/>
            <person name="Stielow B."/>
            <person name="Szollosi G."/>
            <person name="Zifcakova L."/>
            <person name="Stursova M."/>
            <person name="Spatafora J.W."/>
            <person name="Tedersoo L."/>
            <person name="Vaario L.-M."/>
            <person name="Yamada A."/>
            <person name="Yan M."/>
            <person name="Wang P."/>
            <person name="Xu J."/>
            <person name="Bruns T."/>
            <person name="Baldrian P."/>
            <person name="Vilgalys R."/>
            <person name="Henrissat B."/>
            <person name="Grigoriev I.V."/>
            <person name="Hibbett D."/>
            <person name="Nagy L.G."/>
            <person name="Martin F.M."/>
        </authorList>
    </citation>
    <scope>NUCLEOTIDE SEQUENCE</scope>
    <source>
        <strain evidence="10">BED1</strain>
    </source>
</reference>
<dbReference type="Proteomes" id="UP001194468">
    <property type="component" value="Unassembled WGS sequence"/>
</dbReference>
<evidence type="ECO:0000256" key="1">
    <source>
        <dbReference type="ARBA" id="ARBA00001798"/>
    </source>
</evidence>
<dbReference type="InterPro" id="IPR002867">
    <property type="entry name" value="IBR_dom"/>
</dbReference>
<keyword evidence="8" id="KW-0862">Zinc</keyword>
<evidence type="ECO:0000256" key="4">
    <source>
        <dbReference type="ARBA" id="ARBA00022723"/>
    </source>
</evidence>
<protein>
    <recommendedName>
        <fullName evidence="2">RBR-type E3 ubiquitin transferase</fullName>
        <ecNumber evidence="2">2.3.2.31</ecNumber>
    </recommendedName>
</protein>
<keyword evidence="3" id="KW-0808">Transferase</keyword>
<evidence type="ECO:0000313" key="11">
    <source>
        <dbReference type="Proteomes" id="UP001194468"/>
    </source>
</evidence>
<evidence type="ECO:0000256" key="3">
    <source>
        <dbReference type="ARBA" id="ARBA00022679"/>
    </source>
</evidence>